<feature type="compositionally biased region" description="Basic and acidic residues" evidence="1">
    <location>
        <begin position="376"/>
        <end position="389"/>
    </location>
</feature>
<feature type="region of interest" description="Disordered" evidence="1">
    <location>
        <begin position="715"/>
        <end position="754"/>
    </location>
</feature>
<dbReference type="InterPro" id="IPR045342">
    <property type="entry name" value="Etd1"/>
</dbReference>
<feature type="compositionally biased region" description="Polar residues" evidence="1">
    <location>
        <begin position="957"/>
        <end position="972"/>
    </location>
</feature>
<feature type="compositionally biased region" description="Low complexity" evidence="1">
    <location>
        <begin position="1001"/>
        <end position="1018"/>
    </location>
</feature>
<feature type="region of interest" description="Disordered" evidence="1">
    <location>
        <begin position="683"/>
        <end position="703"/>
    </location>
</feature>
<dbReference type="EMBL" id="KB467954">
    <property type="protein sequence ID" value="PCH39016.1"/>
    <property type="molecule type" value="Genomic_DNA"/>
</dbReference>
<feature type="compositionally biased region" description="Polar residues" evidence="1">
    <location>
        <begin position="813"/>
        <end position="825"/>
    </location>
</feature>
<feature type="compositionally biased region" description="Basic and acidic residues" evidence="1">
    <location>
        <begin position="134"/>
        <end position="145"/>
    </location>
</feature>
<dbReference type="OMA" id="NWDDDFQ"/>
<dbReference type="OrthoDB" id="2554322at2759"/>
<evidence type="ECO:0000256" key="1">
    <source>
        <dbReference type="SAM" id="MobiDB-lite"/>
    </source>
</evidence>
<feature type="compositionally biased region" description="Pro residues" evidence="1">
    <location>
        <begin position="601"/>
        <end position="618"/>
    </location>
</feature>
<feature type="compositionally biased region" description="Basic and acidic residues" evidence="1">
    <location>
        <begin position="161"/>
        <end position="179"/>
    </location>
</feature>
<feature type="compositionally biased region" description="Low complexity" evidence="1">
    <location>
        <begin position="240"/>
        <end position="252"/>
    </location>
</feature>
<name>A0A2H3J9Y4_WOLCO</name>
<dbReference type="Pfam" id="PF20162">
    <property type="entry name" value="Etd1"/>
    <property type="match status" value="1"/>
</dbReference>
<feature type="compositionally biased region" description="Polar residues" evidence="1">
    <location>
        <begin position="554"/>
        <end position="570"/>
    </location>
</feature>
<evidence type="ECO:0000313" key="3">
    <source>
        <dbReference type="Proteomes" id="UP000218811"/>
    </source>
</evidence>
<feature type="compositionally biased region" description="Polar residues" evidence="1">
    <location>
        <begin position="35"/>
        <end position="46"/>
    </location>
</feature>
<evidence type="ECO:0000313" key="2">
    <source>
        <dbReference type="EMBL" id="PCH39016.1"/>
    </source>
</evidence>
<dbReference type="GO" id="GO:0005096">
    <property type="term" value="F:GTPase activator activity"/>
    <property type="evidence" value="ECO:0007669"/>
    <property type="project" value="InterPro"/>
</dbReference>
<dbReference type="GO" id="GO:1902412">
    <property type="term" value="P:regulation of mitotic cytokinesis"/>
    <property type="evidence" value="ECO:0007669"/>
    <property type="project" value="InterPro"/>
</dbReference>
<sequence>MDDRPEAAPAAPTTPPQKSSTSLHDAAGDAPPNASPSGSSTGNANAKSPLLSRIGSVGRKWGMARKKRSSTGPAEVAAMQERGRDPEPREEQRSRPQSVLGLATPPTPSSKGGWFFRAGGGGGPGPPPSPQSPLRHEESIEKLIAEAEVLGVESLSRKGKTKAEDDALDDVGGHDDGASETHGSSRVPSASLLFGHHFQMQKSSSHSSSNSSWASWKPPPVSRFASQGSDRPGRSSIPNSRASSRGRSVSAARSDRSSTLRKRKSKDATAHAGATPNENAKSKRRDESVDEVFGGKDIGRGFIGSMRRISLVGSARHKKTKSFAHVGEKSYPDVEATPRPPSRPMRCSHDALLPPAELRPPSPPVTPGKAKKQRQPRHEHEQSAHEHPSTRSPNGHRVLSQSRSATPLLERHLTSATVSSPLPSPDASPSSSPLSSPSRARQSPQHVASLGRATQLPTVERDASASPSVPRRNSLGDLKIPTRISQAQVGLRRDLGMVREFANSVEQLKQLQTTYRDLVDEIRNIVIEQLAESSDAQRRTPATKLFDSHKSSTRSRSQTNPAYSQFPTSPHNFRATFHDIETRYQLSWECAELIIDLGSGPPAPPVSAPPLTPPPGPLSAPAFSTEGRPSRERAITLSGDEPKPGPGSPAPAGTSNPAQWRATTGRHDLSSRQLVLLREMLNSSDSATPAAQPQLPIPEEDLRATKVNRSWRWGDVTGNTVMLPSDGDGAPASGPHSPSANQKRQKRRSSRLRGIRDMLRSLKKTYADSGNSHGLLVPVAPSTISVSASTDSSVGASPQDVKAWPTRRRRAKTSTGPESSSSVQEQDGHSDALFSASMSLQHKTSPRRPSLASIFRLTQRSKSGSSTIEQQLDEFGFAVPSESAYESAIPNESAIANDSDTNLADEEDWDRVDSASDIERDARRMMITPDGFATVRGKDKSPYPSQQQAGGEHMTGASRSSLWSEDQSAQKRTSPRIPNLQLVWPSPARLRKRGDKTYRPSSRGKGKPASAAGAQPSSSRLLVSNVNVVAVDPSNPPRALPIITQDLPQETPEFKLAMTPENIRPLLENAREVLARCDECIVELRSLLATATGAA</sequence>
<feature type="region of interest" description="Disordered" evidence="1">
    <location>
        <begin position="787"/>
        <end position="828"/>
    </location>
</feature>
<feature type="compositionally biased region" description="Pro residues" evidence="1">
    <location>
        <begin position="357"/>
        <end position="366"/>
    </location>
</feature>
<gene>
    <name evidence="2" type="ORF">WOLCODRAFT_141047</name>
</gene>
<proteinExistence type="predicted"/>
<feature type="compositionally biased region" description="Low complexity" evidence="1">
    <location>
        <begin position="419"/>
        <end position="445"/>
    </location>
</feature>
<feature type="region of interest" description="Disordered" evidence="1">
    <location>
        <begin position="533"/>
        <end position="570"/>
    </location>
</feature>
<feature type="compositionally biased region" description="Basic and acidic residues" evidence="1">
    <location>
        <begin position="280"/>
        <end position="299"/>
    </location>
</feature>
<dbReference type="Proteomes" id="UP000218811">
    <property type="component" value="Unassembled WGS sequence"/>
</dbReference>
<feature type="compositionally biased region" description="Low complexity" evidence="1">
    <location>
        <begin position="203"/>
        <end position="215"/>
    </location>
</feature>
<feature type="compositionally biased region" description="Basic residues" evidence="1">
    <location>
        <begin position="743"/>
        <end position="753"/>
    </location>
</feature>
<feature type="compositionally biased region" description="Low complexity" evidence="1">
    <location>
        <begin position="787"/>
        <end position="797"/>
    </location>
</feature>
<organism evidence="2 3">
    <name type="scientific">Wolfiporia cocos (strain MD-104)</name>
    <name type="common">Brown rot fungus</name>
    <dbReference type="NCBI Taxonomy" id="742152"/>
    <lineage>
        <taxon>Eukaryota</taxon>
        <taxon>Fungi</taxon>
        <taxon>Dikarya</taxon>
        <taxon>Basidiomycota</taxon>
        <taxon>Agaricomycotina</taxon>
        <taxon>Agaricomycetes</taxon>
        <taxon>Polyporales</taxon>
        <taxon>Phaeolaceae</taxon>
        <taxon>Wolfiporia</taxon>
    </lineage>
</organism>
<feature type="compositionally biased region" description="Basic and acidic residues" evidence="1">
    <location>
        <begin position="81"/>
        <end position="94"/>
    </location>
</feature>
<feature type="compositionally biased region" description="Basic and acidic residues" evidence="1">
    <location>
        <begin position="911"/>
        <end position="924"/>
    </location>
</feature>
<keyword evidence="3" id="KW-1185">Reference proteome</keyword>
<dbReference type="AlphaFoldDB" id="A0A2H3J9Y4"/>
<reference evidence="2 3" key="1">
    <citation type="journal article" date="2012" name="Science">
        <title>The Paleozoic origin of enzymatic lignin decomposition reconstructed from 31 fungal genomes.</title>
        <authorList>
            <person name="Floudas D."/>
            <person name="Binder M."/>
            <person name="Riley R."/>
            <person name="Barry K."/>
            <person name="Blanchette R.A."/>
            <person name="Henrissat B."/>
            <person name="Martinez A.T."/>
            <person name="Otillar R."/>
            <person name="Spatafora J.W."/>
            <person name="Yadav J.S."/>
            <person name="Aerts A."/>
            <person name="Benoit I."/>
            <person name="Boyd A."/>
            <person name="Carlson A."/>
            <person name="Copeland A."/>
            <person name="Coutinho P.M."/>
            <person name="de Vries R.P."/>
            <person name="Ferreira P."/>
            <person name="Findley K."/>
            <person name="Foster B."/>
            <person name="Gaskell J."/>
            <person name="Glotzer D."/>
            <person name="Gorecki P."/>
            <person name="Heitman J."/>
            <person name="Hesse C."/>
            <person name="Hori C."/>
            <person name="Igarashi K."/>
            <person name="Jurgens J.A."/>
            <person name="Kallen N."/>
            <person name="Kersten P."/>
            <person name="Kohler A."/>
            <person name="Kuees U."/>
            <person name="Kumar T.K.A."/>
            <person name="Kuo A."/>
            <person name="LaButti K."/>
            <person name="Larrondo L.F."/>
            <person name="Lindquist E."/>
            <person name="Ling A."/>
            <person name="Lombard V."/>
            <person name="Lucas S."/>
            <person name="Lundell T."/>
            <person name="Martin R."/>
            <person name="McLaughlin D.J."/>
            <person name="Morgenstern I."/>
            <person name="Morin E."/>
            <person name="Murat C."/>
            <person name="Nagy L.G."/>
            <person name="Nolan M."/>
            <person name="Ohm R.A."/>
            <person name="Patyshakuliyeva A."/>
            <person name="Rokas A."/>
            <person name="Ruiz-Duenas F.J."/>
            <person name="Sabat G."/>
            <person name="Salamov A."/>
            <person name="Samejima M."/>
            <person name="Schmutz J."/>
            <person name="Slot J.C."/>
            <person name="St John F."/>
            <person name="Stenlid J."/>
            <person name="Sun H."/>
            <person name="Sun S."/>
            <person name="Syed K."/>
            <person name="Tsang A."/>
            <person name="Wiebenga A."/>
            <person name="Young D."/>
            <person name="Pisabarro A."/>
            <person name="Eastwood D.C."/>
            <person name="Martin F."/>
            <person name="Cullen D."/>
            <person name="Grigoriev I.V."/>
            <person name="Hibbett D.S."/>
        </authorList>
    </citation>
    <scope>NUCLEOTIDE SEQUENCE [LARGE SCALE GENOMIC DNA]</scope>
    <source>
        <strain evidence="2 3">MD-104</strain>
    </source>
</reference>
<feature type="region of interest" description="Disordered" evidence="1">
    <location>
        <begin position="1"/>
        <end position="477"/>
    </location>
</feature>
<feature type="region of interest" description="Disordered" evidence="1">
    <location>
        <begin position="888"/>
        <end position="1018"/>
    </location>
</feature>
<accession>A0A2H3J9Y4</accession>
<protein>
    <submittedName>
        <fullName evidence="2">Uncharacterized protein</fullName>
    </submittedName>
</protein>
<feature type="region of interest" description="Disordered" evidence="1">
    <location>
        <begin position="601"/>
        <end position="667"/>
    </location>
</feature>